<sequence length="138" mass="15140">MQARQRVLCNNSSLAMFLALPIGIGNNRELASRCHAEFSIVPVSSSTYHTWNRALSGTLNITNTLSPPRPPPIQRTTSAINQPFLPQICHFASTASCHNLCLCYATHHSTTRPLGSPEDAQHPHSLHVRAGLRSVRHA</sequence>
<organism evidence="2 3">
    <name type="scientific">Ampelomyces quisqualis</name>
    <name type="common">Powdery mildew agent</name>
    <dbReference type="NCBI Taxonomy" id="50730"/>
    <lineage>
        <taxon>Eukaryota</taxon>
        <taxon>Fungi</taxon>
        <taxon>Dikarya</taxon>
        <taxon>Ascomycota</taxon>
        <taxon>Pezizomycotina</taxon>
        <taxon>Dothideomycetes</taxon>
        <taxon>Pleosporomycetidae</taxon>
        <taxon>Pleosporales</taxon>
        <taxon>Pleosporineae</taxon>
        <taxon>Phaeosphaeriaceae</taxon>
        <taxon>Ampelomyces</taxon>
    </lineage>
</organism>
<evidence type="ECO:0000256" key="1">
    <source>
        <dbReference type="SAM" id="MobiDB-lite"/>
    </source>
</evidence>
<evidence type="ECO:0000313" key="2">
    <source>
        <dbReference type="EMBL" id="KAF1911819.1"/>
    </source>
</evidence>
<name>A0A6A5Q8Z0_AMPQU</name>
<dbReference type="EMBL" id="ML979142">
    <property type="protein sequence ID" value="KAF1911819.1"/>
    <property type="molecule type" value="Genomic_DNA"/>
</dbReference>
<evidence type="ECO:0000313" key="3">
    <source>
        <dbReference type="Proteomes" id="UP000800096"/>
    </source>
</evidence>
<dbReference type="Proteomes" id="UP000800096">
    <property type="component" value="Unassembled WGS sequence"/>
</dbReference>
<feature type="region of interest" description="Disordered" evidence="1">
    <location>
        <begin position="112"/>
        <end position="138"/>
    </location>
</feature>
<gene>
    <name evidence="2" type="ORF">BDU57DRAFT_523830</name>
</gene>
<accession>A0A6A5Q8Z0</accession>
<reference evidence="2" key="1">
    <citation type="journal article" date="2020" name="Stud. Mycol.">
        <title>101 Dothideomycetes genomes: a test case for predicting lifestyles and emergence of pathogens.</title>
        <authorList>
            <person name="Haridas S."/>
            <person name="Albert R."/>
            <person name="Binder M."/>
            <person name="Bloem J."/>
            <person name="Labutti K."/>
            <person name="Salamov A."/>
            <person name="Andreopoulos B."/>
            <person name="Baker S."/>
            <person name="Barry K."/>
            <person name="Bills G."/>
            <person name="Bluhm B."/>
            <person name="Cannon C."/>
            <person name="Castanera R."/>
            <person name="Culley D."/>
            <person name="Daum C."/>
            <person name="Ezra D."/>
            <person name="Gonzalez J."/>
            <person name="Henrissat B."/>
            <person name="Kuo A."/>
            <person name="Liang C."/>
            <person name="Lipzen A."/>
            <person name="Lutzoni F."/>
            <person name="Magnuson J."/>
            <person name="Mondo S."/>
            <person name="Nolan M."/>
            <person name="Ohm R."/>
            <person name="Pangilinan J."/>
            <person name="Park H.-J."/>
            <person name="Ramirez L."/>
            <person name="Alfaro M."/>
            <person name="Sun H."/>
            <person name="Tritt A."/>
            <person name="Yoshinaga Y."/>
            <person name="Zwiers L.-H."/>
            <person name="Turgeon B."/>
            <person name="Goodwin S."/>
            <person name="Spatafora J."/>
            <person name="Crous P."/>
            <person name="Grigoriev I."/>
        </authorList>
    </citation>
    <scope>NUCLEOTIDE SEQUENCE</scope>
    <source>
        <strain evidence="2">HMLAC05119</strain>
    </source>
</reference>
<keyword evidence="3" id="KW-1185">Reference proteome</keyword>
<dbReference type="AlphaFoldDB" id="A0A6A5Q8Z0"/>
<proteinExistence type="predicted"/>
<protein>
    <submittedName>
        <fullName evidence="2">Uncharacterized protein</fullName>
    </submittedName>
</protein>